<keyword evidence="2" id="KW-1185">Reference proteome</keyword>
<proteinExistence type="predicted"/>
<sequence length="85" mass="9800">MRPRLVLHMCERGHCHAMHPLAVQVARERRWSWACQVPGCTGHLSPVEPLAKIPPDHRDDHCRQEQLALLAAAAVVVVWAWRKRR</sequence>
<name>A0ABX8R615_9ACTN</name>
<evidence type="ECO:0000313" key="1">
    <source>
        <dbReference type="EMBL" id="QXJ25976.1"/>
    </source>
</evidence>
<organism evidence="1 2">
    <name type="scientific">Actinomadura graeca</name>
    <dbReference type="NCBI Taxonomy" id="2750812"/>
    <lineage>
        <taxon>Bacteria</taxon>
        <taxon>Bacillati</taxon>
        <taxon>Actinomycetota</taxon>
        <taxon>Actinomycetes</taxon>
        <taxon>Streptosporangiales</taxon>
        <taxon>Thermomonosporaceae</taxon>
        <taxon>Actinomadura</taxon>
    </lineage>
</organism>
<accession>A0ABX8R615</accession>
<evidence type="ECO:0000313" key="2">
    <source>
        <dbReference type="Proteomes" id="UP001049518"/>
    </source>
</evidence>
<dbReference type="EMBL" id="CP059572">
    <property type="protein sequence ID" value="QXJ25976.1"/>
    <property type="molecule type" value="Genomic_DNA"/>
</dbReference>
<gene>
    <name evidence="1" type="ORF">AGRA3207_007548</name>
</gene>
<dbReference type="RefSeq" id="WP_231332190.1">
    <property type="nucleotide sequence ID" value="NZ_CP059572.1"/>
</dbReference>
<dbReference type="Proteomes" id="UP001049518">
    <property type="component" value="Chromosome"/>
</dbReference>
<protein>
    <submittedName>
        <fullName evidence="1">Uncharacterized protein</fullName>
    </submittedName>
</protein>
<reference evidence="1" key="1">
    <citation type="submission" date="2020-07" db="EMBL/GenBank/DDBJ databases">
        <authorList>
            <person name="Tarantini F.S."/>
            <person name="Hong K.W."/>
            <person name="Chan K.G."/>
        </authorList>
    </citation>
    <scope>NUCLEOTIDE SEQUENCE</scope>
    <source>
        <strain evidence="1">32-07</strain>
    </source>
</reference>